<evidence type="ECO:0000256" key="1">
    <source>
        <dbReference type="SAM" id="MobiDB-lite"/>
    </source>
</evidence>
<gene>
    <name evidence="2" type="ORF">EGW08_019138</name>
</gene>
<accession>A0A433SV33</accession>
<organism evidence="2 3">
    <name type="scientific">Elysia chlorotica</name>
    <name type="common">Eastern emerald elysia</name>
    <name type="synonym">Sea slug</name>
    <dbReference type="NCBI Taxonomy" id="188477"/>
    <lineage>
        <taxon>Eukaryota</taxon>
        <taxon>Metazoa</taxon>
        <taxon>Spiralia</taxon>
        <taxon>Lophotrochozoa</taxon>
        <taxon>Mollusca</taxon>
        <taxon>Gastropoda</taxon>
        <taxon>Heterobranchia</taxon>
        <taxon>Euthyneura</taxon>
        <taxon>Panpulmonata</taxon>
        <taxon>Sacoglossa</taxon>
        <taxon>Placobranchoidea</taxon>
        <taxon>Plakobranchidae</taxon>
        <taxon>Elysia</taxon>
    </lineage>
</organism>
<feature type="region of interest" description="Disordered" evidence="1">
    <location>
        <begin position="1"/>
        <end position="103"/>
    </location>
</feature>
<proteinExistence type="predicted"/>
<feature type="compositionally biased region" description="Basic residues" evidence="1">
    <location>
        <begin position="68"/>
        <end position="80"/>
    </location>
</feature>
<keyword evidence="3" id="KW-1185">Reference proteome</keyword>
<dbReference type="PANTHER" id="PTHR34239:SF2">
    <property type="entry name" value="TRANSPOSABLE ELEMENT P TRANSPOSASE_THAP9 CONSERVED DOMAIN-CONTAINING PROTEIN"/>
    <property type="match status" value="1"/>
</dbReference>
<comment type="caution">
    <text evidence="2">The sequence shown here is derived from an EMBL/GenBank/DDBJ whole genome shotgun (WGS) entry which is preliminary data.</text>
</comment>
<feature type="compositionally biased region" description="Polar residues" evidence="1">
    <location>
        <begin position="49"/>
        <end position="67"/>
    </location>
</feature>
<dbReference type="EMBL" id="RQTK01000976">
    <property type="protein sequence ID" value="RUS73116.1"/>
    <property type="molecule type" value="Genomic_DNA"/>
</dbReference>
<evidence type="ECO:0000313" key="2">
    <source>
        <dbReference type="EMBL" id="RUS73116.1"/>
    </source>
</evidence>
<dbReference type="OrthoDB" id="6154172at2759"/>
<dbReference type="Proteomes" id="UP000271974">
    <property type="component" value="Unassembled WGS sequence"/>
</dbReference>
<name>A0A433SV33_ELYCH</name>
<dbReference type="AlphaFoldDB" id="A0A433SV33"/>
<protein>
    <submittedName>
        <fullName evidence="2">Uncharacterized protein</fullName>
    </submittedName>
</protein>
<reference evidence="2 3" key="1">
    <citation type="submission" date="2019-01" db="EMBL/GenBank/DDBJ databases">
        <title>A draft genome assembly of the solar-powered sea slug Elysia chlorotica.</title>
        <authorList>
            <person name="Cai H."/>
            <person name="Li Q."/>
            <person name="Fang X."/>
            <person name="Li J."/>
            <person name="Curtis N.E."/>
            <person name="Altenburger A."/>
            <person name="Shibata T."/>
            <person name="Feng M."/>
            <person name="Maeda T."/>
            <person name="Schwartz J.A."/>
            <person name="Shigenobu S."/>
            <person name="Lundholm N."/>
            <person name="Nishiyama T."/>
            <person name="Yang H."/>
            <person name="Hasebe M."/>
            <person name="Li S."/>
            <person name="Pierce S.K."/>
            <person name="Wang J."/>
        </authorList>
    </citation>
    <scope>NUCLEOTIDE SEQUENCE [LARGE SCALE GENOMIC DNA]</scope>
    <source>
        <strain evidence="2">EC2010</strain>
        <tissue evidence="2">Whole organism of an adult</tissue>
    </source>
</reference>
<dbReference type="PANTHER" id="PTHR34239">
    <property type="entry name" value="APPLE DOMAIN-CONTAINING PROTEIN"/>
    <property type="match status" value="1"/>
</dbReference>
<sequence length="488" mass="51883">MASSNKSSDLNKEKAAPILSSLGQSQPGCLKPSWSPSPPTSGPSMSSPVIGTTGTRGKDSCTPNKGASRSKHRPGTKGKGKGSATGKVGVEKPALAQNDCTSPARSDEVMKNIQTQLDSLLKLVPVINEMKSAYDHFNNEDADIQEPDRDLCEAGPGLSETGECTTAENNDTLSYFNCLTGSSAPLEISIDADIASGVEKVLAEGLTKDNLNTLQDKYNPPANCSRISVLQCNPEIFKNMSQVAKARDSALQTIQKSVTKGLTAVLLAFDGLSAIISPETNKQIKQLADGIALLAHGSHALDLHRRHAFRGELKEEYSSLCSAAHPIVGKGKGSATGKVGVEKPALAQNDCTSPARSDEVMKNIQTQLDSLLKLVPVINEMKSAYDHFNNEDMDIQEPDRDLGEAGPSLSETGECTTAENNDTLSYFNCLTGSSAPLETFIDADIASGVEKVLAEGLTKDNLNTLQDKYNPPANCSRISVLQCNPEIF</sequence>
<evidence type="ECO:0000313" key="3">
    <source>
        <dbReference type="Proteomes" id="UP000271974"/>
    </source>
</evidence>